<dbReference type="Pfam" id="PF13349">
    <property type="entry name" value="DUF4097"/>
    <property type="match status" value="1"/>
</dbReference>
<dbReference type="AlphaFoldDB" id="A0AA37SME6"/>
<evidence type="ECO:0000259" key="1">
    <source>
        <dbReference type="Pfam" id="PF13349"/>
    </source>
</evidence>
<sequence>MTSLYAFGQQKEVTVPFSNANGDKMLDVEVFSADIKIIGSSRTDVLIKYSVEKQEDHDDSEQDDKSKGMKKIGGSNFQFEIGEKNNKVRIFTQNFMNNVLIMEIEVPSGIDINISKQIGQNIYIENIQGAVNVENNIGSVTMKGISGSVNASSSTGDIIVGFETVNAEDAMSFNTITGNIDLTLPKNFKSDLKMRTEWGDIYSDLPIETVTKEASETKSTSKNGEMRVISNSWTYGTLNGGGSEMTLKTQMGSIYLRAKE</sequence>
<feature type="domain" description="DUF4097" evidence="1">
    <location>
        <begin position="131"/>
        <end position="228"/>
    </location>
</feature>
<dbReference type="EMBL" id="BSOH01000007">
    <property type="protein sequence ID" value="GLR17071.1"/>
    <property type="molecule type" value="Genomic_DNA"/>
</dbReference>
<keyword evidence="3" id="KW-1185">Reference proteome</keyword>
<accession>A0AA37SME6</accession>
<name>A0AA37SME6_9BACT</name>
<proteinExistence type="predicted"/>
<reference evidence="2" key="1">
    <citation type="journal article" date="2014" name="Int. J. Syst. Evol. Microbiol.">
        <title>Complete genome sequence of Corynebacterium casei LMG S-19264T (=DSM 44701T), isolated from a smear-ripened cheese.</title>
        <authorList>
            <consortium name="US DOE Joint Genome Institute (JGI-PGF)"/>
            <person name="Walter F."/>
            <person name="Albersmeier A."/>
            <person name="Kalinowski J."/>
            <person name="Ruckert C."/>
        </authorList>
    </citation>
    <scope>NUCLEOTIDE SEQUENCE</scope>
    <source>
        <strain evidence="2">NBRC 108769</strain>
    </source>
</reference>
<gene>
    <name evidence="2" type="ORF">GCM10007940_16860</name>
</gene>
<protein>
    <recommendedName>
        <fullName evidence="1">DUF4097 domain-containing protein</fullName>
    </recommendedName>
</protein>
<dbReference type="Proteomes" id="UP001156666">
    <property type="component" value="Unassembled WGS sequence"/>
</dbReference>
<evidence type="ECO:0000313" key="2">
    <source>
        <dbReference type="EMBL" id="GLR17071.1"/>
    </source>
</evidence>
<reference evidence="2" key="2">
    <citation type="submission" date="2023-01" db="EMBL/GenBank/DDBJ databases">
        <title>Draft genome sequence of Portibacter lacus strain NBRC 108769.</title>
        <authorList>
            <person name="Sun Q."/>
            <person name="Mori K."/>
        </authorList>
    </citation>
    <scope>NUCLEOTIDE SEQUENCE</scope>
    <source>
        <strain evidence="2">NBRC 108769</strain>
    </source>
</reference>
<dbReference type="InterPro" id="IPR025164">
    <property type="entry name" value="Toastrack_DUF4097"/>
</dbReference>
<evidence type="ECO:0000313" key="3">
    <source>
        <dbReference type="Proteomes" id="UP001156666"/>
    </source>
</evidence>
<comment type="caution">
    <text evidence="2">The sequence shown here is derived from an EMBL/GenBank/DDBJ whole genome shotgun (WGS) entry which is preliminary data.</text>
</comment>
<organism evidence="2 3">
    <name type="scientific">Portibacter lacus</name>
    <dbReference type="NCBI Taxonomy" id="1099794"/>
    <lineage>
        <taxon>Bacteria</taxon>
        <taxon>Pseudomonadati</taxon>
        <taxon>Bacteroidota</taxon>
        <taxon>Saprospiria</taxon>
        <taxon>Saprospirales</taxon>
        <taxon>Haliscomenobacteraceae</taxon>
        <taxon>Portibacter</taxon>
    </lineage>
</organism>